<dbReference type="CDD" id="cd01948">
    <property type="entry name" value="EAL"/>
    <property type="match status" value="1"/>
</dbReference>
<dbReference type="Pfam" id="PF00563">
    <property type="entry name" value="EAL"/>
    <property type="match status" value="1"/>
</dbReference>
<dbReference type="Gene3D" id="3.30.450.20">
    <property type="entry name" value="PAS domain"/>
    <property type="match status" value="1"/>
</dbReference>
<dbReference type="SMART" id="SM00267">
    <property type="entry name" value="GGDEF"/>
    <property type="match status" value="1"/>
</dbReference>
<dbReference type="SMART" id="SM00052">
    <property type="entry name" value="EAL"/>
    <property type="match status" value="1"/>
</dbReference>
<protein>
    <submittedName>
        <fullName evidence="5">GGDEF domain-containing protein</fullName>
    </submittedName>
</protein>
<feature type="domain" description="PAS" evidence="1">
    <location>
        <begin position="158"/>
        <end position="228"/>
    </location>
</feature>
<dbReference type="SUPFAM" id="SSF55073">
    <property type="entry name" value="Nucleotide cyclase"/>
    <property type="match status" value="1"/>
</dbReference>
<name>A0A918EGR0_9PSEU</name>
<dbReference type="InterPro" id="IPR001610">
    <property type="entry name" value="PAC"/>
</dbReference>
<dbReference type="PANTHER" id="PTHR44757">
    <property type="entry name" value="DIGUANYLATE CYCLASE DGCP"/>
    <property type="match status" value="1"/>
</dbReference>
<evidence type="ECO:0000259" key="3">
    <source>
        <dbReference type="PROSITE" id="PS50883"/>
    </source>
</evidence>
<dbReference type="PROSITE" id="PS50887">
    <property type="entry name" value="GGDEF"/>
    <property type="match status" value="1"/>
</dbReference>
<dbReference type="NCBIfam" id="TIGR00229">
    <property type="entry name" value="sensory_box"/>
    <property type="match status" value="1"/>
</dbReference>
<feature type="domain" description="GGDEF" evidence="4">
    <location>
        <begin position="314"/>
        <end position="448"/>
    </location>
</feature>
<keyword evidence="6" id="KW-1185">Reference proteome</keyword>
<proteinExistence type="predicted"/>
<dbReference type="InterPro" id="IPR043128">
    <property type="entry name" value="Rev_trsase/Diguanyl_cyclase"/>
</dbReference>
<dbReference type="InterPro" id="IPR000160">
    <property type="entry name" value="GGDEF_dom"/>
</dbReference>
<dbReference type="InterPro" id="IPR000700">
    <property type="entry name" value="PAS-assoc_C"/>
</dbReference>
<feature type="domain" description="PAC" evidence="2">
    <location>
        <begin position="232"/>
        <end position="284"/>
    </location>
</feature>
<dbReference type="SMART" id="SM00086">
    <property type="entry name" value="PAC"/>
    <property type="match status" value="1"/>
</dbReference>
<organism evidence="5 6">
    <name type="scientific">Saccharothrix coeruleofusca</name>
    <dbReference type="NCBI Taxonomy" id="33919"/>
    <lineage>
        <taxon>Bacteria</taxon>
        <taxon>Bacillati</taxon>
        <taxon>Actinomycetota</taxon>
        <taxon>Actinomycetes</taxon>
        <taxon>Pseudonocardiales</taxon>
        <taxon>Pseudonocardiaceae</taxon>
        <taxon>Saccharothrix</taxon>
    </lineage>
</organism>
<dbReference type="InterPro" id="IPR029787">
    <property type="entry name" value="Nucleotide_cyclase"/>
</dbReference>
<dbReference type="EMBL" id="BMRG01000024">
    <property type="protein sequence ID" value="GGP83358.1"/>
    <property type="molecule type" value="Genomic_DNA"/>
</dbReference>
<evidence type="ECO:0000259" key="4">
    <source>
        <dbReference type="PROSITE" id="PS50887"/>
    </source>
</evidence>
<evidence type="ECO:0000259" key="2">
    <source>
        <dbReference type="PROSITE" id="PS50113"/>
    </source>
</evidence>
<feature type="domain" description="EAL" evidence="3">
    <location>
        <begin position="457"/>
        <end position="714"/>
    </location>
</feature>
<dbReference type="PANTHER" id="PTHR44757:SF2">
    <property type="entry name" value="BIOFILM ARCHITECTURE MAINTENANCE PROTEIN MBAA"/>
    <property type="match status" value="1"/>
</dbReference>
<dbReference type="Gene3D" id="3.20.20.450">
    <property type="entry name" value="EAL domain"/>
    <property type="match status" value="1"/>
</dbReference>
<reference evidence="5" key="2">
    <citation type="submission" date="2020-09" db="EMBL/GenBank/DDBJ databases">
        <authorList>
            <person name="Sun Q."/>
            <person name="Ohkuma M."/>
        </authorList>
    </citation>
    <scope>NUCLEOTIDE SEQUENCE</scope>
    <source>
        <strain evidence="5">JCM 3313</strain>
    </source>
</reference>
<comment type="caution">
    <text evidence="5">The sequence shown here is derived from an EMBL/GenBank/DDBJ whole genome shotgun (WGS) entry which is preliminary data.</text>
</comment>
<evidence type="ECO:0000313" key="6">
    <source>
        <dbReference type="Proteomes" id="UP000639606"/>
    </source>
</evidence>
<dbReference type="CDD" id="cd00130">
    <property type="entry name" value="PAS"/>
    <property type="match status" value="1"/>
</dbReference>
<dbReference type="SUPFAM" id="SSF141868">
    <property type="entry name" value="EAL domain-like"/>
    <property type="match status" value="1"/>
</dbReference>
<dbReference type="AlphaFoldDB" id="A0A918EGR0"/>
<dbReference type="InterPro" id="IPR035919">
    <property type="entry name" value="EAL_sf"/>
</dbReference>
<evidence type="ECO:0000259" key="1">
    <source>
        <dbReference type="PROSITE" id="PS50112"/>
    </source>
</evidence>
<dbReference type="Pfam" id="PF00990">
    <property type="entry name" value="GGDEF"/>
    <property type="match status" value="1"/>
</dbReference>
<dbReference type="PROSITE" id="PS50883">
    <property type="entry name" value="EAL"/>
    <property type="match status" value="1"/>
</dbReference>
<dbReference type="Proteomes" id="UP000639606">
    <property type="component" value="Unassembled WGS sequence"/>
</dbReference>
<dbReference type="CDD" id="cd01949">
    <property type="entry name" value="GGDEF"/>
    <property type="match status" value="1"/>
</dbReference>
<dbReference type="Pfam" id="PF13426">
    <property type="entry name" value="PAS_9"/>
    <property type="match status" value="1"/>
</dbReference>
<dbReference type="Gene3D" id="3.30.70.270">
    <property type="match status" value="1"/>
</dbReference>
<dbReference type="SMART" id="SM00091">
    <property type="entry name" value="PAS"/>
    <property type="match status" value="1"/>
</dbReference>
<reference evidence="5" key="1">
    <citation type="journal article" date="2014" name="Int. J. Syst. Evol. Microbiol.">
        <title>Complete genome sequence of Corynebacterium casei LMG S-19264T (=DSM 44701T), isolated from a smear-ripened cheese.</title>
        <authorList>
            <consortium name="US DOE Joint Genome Institute (JGI-PGF)"/>
            <person name="Walter F."/>
            <person name="Albersmeier A."/>
            <person name="Kalinowski J."/>
            <person name="Ruckert C."/>
        </authorList>
    </citation>
    <scope>NUCLEOTIDE SEQUENCE</scope>
    <source>
        <strain evidence="5">JCM 3313</strain>
    </source>
</reference>
<dbReference type="InterPro" id="IPR035965">
    <property type="entry name" value="PAS-like_dom_sf"/>
</dbReference>
<dbReference type="PROSITE" id="PS50112">
    <property type="entry name" value="PAS"/>
    <property type="match status" value="1"/>
</dbReference>
<gene>
    <name evidence="5" type="ORF">GCM10010185_66670</name>
</gene>
<dbReference type="PROSITE" id="PS50113">
    <property type="entry name" value="PAC"/>
    <property type="match status" value="1"/>
</dbReference>
<dbReference type="InterPro" id="IPR000014">
    <property type="entry name" value="PAS"/>
</dbReference>
<dbReference type="NCBIfam" id="TIGR00254">
    <property type="entry name" value="GGDEF"/>
    <property type="match status" value="1"/>
</dbReference>
<accession>A0A918EGR0</accession>
<evidence type="ECO:0000313" key="5">
    <source>
        <dbReference type="EMBL" id="GGP83358.1"/>
    </source>
</evidence>
<dbReference type="SUPFAM" id="SSF55785">
    <property type="entry name" value="PYP-like sensor domain (PAS domain)"/>
    <property type="match status" value="1"/>
</dbReference>
<dbReference type="RefSeq" id="WP_189227328.1">
    <property type="nucleotide sequence ID" value="NZ_BMRG01000024.1"/>
</dbReference>
<dbReference type="InterPro" id="IPR001633">
    <property type="entry name" value="EAL_dom"/>
</dbReference>
<dbReference type="InterPro" id="IPR052155">
    <property type="entry name" value="Biofilm_reg_signaling"/>
</dbReference>
<sequence length="716" mass="76850">MVEQATAAQQSRAELGAYELAREDFAHRWAAAIGSTVLSAMSREEVVRLLAGFTDELHAAVAGEHPGVAQAQALGRAMIENDFISTVTLERTLAFVGEHLLPHFGLPADRTHRLMAVLGGIAAGYSDALRDRTLEQQELSKSAAIMSIREAEAALRASEAKFRAVFRTSAVAIAVTSPDGTLLDFNEALLSLLGYTADEIRGMTSRDLVHPDDRGAIDEIAGTLATGGRDHVRVEKRLVRSDGETMPALVAMSLVRDELGEPAYHVAMIEDLDEVRALQTQLLKQSLNDAQTGLANRAQFLGWLEGASGSQGPDSAALLVFNVDGFRVLNDAFGYEVGNRLLASVAGHLRAVFDGVGELARIGPDEFGVLIRDPADLRSVIALVEEVVELLAEPVWVDGAHGVGVSVSVGIAVRRGRGWDAAELLRCADVAVGWAKADGKAQWVLHDPERDQRDRARFALAASIPGGLEQGDFRVDYAPVHSLADRSLVAVEAKLRWDHPEHGLLDPHSLTSVCASNGMAVLLGRWALEQACAQAGRWHAALGDAAPALQIDLSTRQCQEPELVGSVLEVLRASGLPAAKLLLELNEHLILTINDEQVENLAILREHGVRLLLDRQGSGALPPERLRELGLNGVKYQSWPVRSLAADANRHDDSAAVALFTWARTLGMPLYAADVDDEHKAARLAEFGVRAAQGPLFGPELLTAAEVDALLALPSS</sequence>